<keyword evidence="1" id="KW-0812">Transmembrane</keyword>
<dbReference type="AlphaFoldDB" id="A0AA46YKD9"/>
<feature type="transmembrane region" description="Helical" evidence="1">
    <location>
        <begin position="98"/>
        <end position="116"/>
    </location>
</feature>
<dbReference type="RefSeq" id="WP_271632525.1">
    <property type="nucleotide sequence ID" value="NZ_CP094970.1"/>
</dbReference>
<dbReference type="Proteomes" id="UP001164390">
    <property type="component" value="Chromosome"/>
</dbReference>
<keyword evidence="1" id="KW-0472">Membrane</keyword>
<gene>
    <name evidence="2" type="ORF">L0C25_15185</name>
</gene>
<keyword evidence="3" id="KW-1185">Reference proteome</keyword>
<protein>
    <submittedName>
        <fullName evidence="2">Uncharacterized protein</fullName>
    </submittedName>
</protein>
<proteinExistence type="predicted"/>
<dbReference type="EMBL" id="CP094970">
    <property type="protein sequence ID" value="UYM03883.1"/>
    <property type="molecule type" value="Genomic_DNA"/>
</dbReference>
<organism evidence="2 3">
    <name type="scientific">Solicola gregarius</name>
    <dbReference type="NCBI Taxonomy" id="2908642"/>
    <lineage>
        <taxon>Bacteria</taxon>
        <taxon>Bacillati</taxon>
        <taxon>Actinomycetota</taxon>
        <taxon>Actinomycetes</taxon>
        <taxon>Propionibacteriales</taxon>
        <taxon>Nocardioidaceae</taxon>
        <taxon>Solicola</taxon>
    </lineage>
</organism>
<feature type="transmembrane region" description="Helical" evidence="1">
    <location>
        <begin position="7"/>
        <end position="26"/>
    </location>
</feature>
<sequence>MVMVLQWLVYTVLMSAIGLACIWFFWTNLAAKTGEEVSGLRPPADLRLDPGARHAIFDELYWRRRAGFRAAAIVYVLVTIAFHPMYVSDRLSDAARPAAWGIALFLGFMIGETYAATGAARTPRAAHRVATLAPRDAATYLSPFERTAQATLLGTLAAAAVPLSVDAARMDEPGWVMYAVYVVWAWLSIGVACLLAQRWVLAQTPPLDDSRRLVVREYVTASAIQQLHKALWLSAPLAYVTAVAFALGPMPSGGELVAAYGPVALVVGAFLCYRRWRQLPDPVWHFARTTGSTA</sequence>
<feature type="transmembrane region" description="Helical" evidence="1">
    <location>
        <begin position="66"/>
        <end position="86"/>
    </location>
</feature>
<accession>A0AA46YKD9</accession>
<evidence type="ECO:0000313" key="3">
    <source>
        <dbReference type="Proteomes" id="UP001164390"/>
    </source>
</evidence>
<evidence type="ECO:0000256" key="1">
    <source>
        <dbReference type="SAM" id="Phobius"/>
    </source>
</evidence>
<feature type="transmembrane region" description="Helical" evidence="1">
    <location>
        <begin position="256"/>
        <end position="273"/>
    </location>
</feature>
<dbReference type="KEGG" id="sgrg:L0C25_15185"/>
<evidence type="ECO:0000313" key="2">
    <source>
        <dbReference type="EMBL" id="UYM03883.1"/>
    </source>
</evidence>
<keyword evidence="1" id="KW-1133">Transmembrane helix</keyword>
<reference evidence="2" key="1">
    <citation type="submission" date="2022-01" db="EMBL/GenBank/DDBJ databases">
        <title>Nocardioidaceae gen. sp. A5X3R13.</title>
        <authorList>
            <person name="Lopez Marin M.A."/>
            <person name="Uhlik O."/>
        </authorList>
    </citation>
    <scope>NUCLEOTIDE SEQUENCE</scope>
    <source>
        <strain evidence="2">A5X3R13</strain>
    </source>
</reference>
<name>A0AA46YKD9_9ACTN</name>
<feature type="transmembrane region" description="Helical" evidence="1">
    <location>
        <begin position="175"/>
        <end position="196"/>
    </location>
</feature>